<protein>
    <submittedName>
        <fullName evidence="2">Uncharacterized protein</fullName>
    </submittedName>
</protein>
<accession>A0A8H4RGV8</accession>
<evidence type="ECO:0000313" key="2">
    <source>
        <dbReference type="EMBL" id="KAF4628476.1"/>
    </source>
</evidence>
<reference evidence="2 3" key="1">
    <citation type="submission" date="2020-03" db="EMBL/GenBank/DDBJ databases">
        <title>Draft Genome Sequence of Cudoniella acicularis.</title>
        <authorList>
            <person name="Buettner E."/>
            <person name="Kellner H."/>
        </authorList>
    </citation>
    <scope>NUCLEOTIDE SEQUENCE [LARGE SCALE GENOMIC DNA]</scope>
    <source>
        <strain evidence="2 3">DSM 108380</strain>
    </source>
</reference>
<keyword evidence="3" id="KW-1185">Reference proteome</keyword>
<dbReference type="EMBL" id="JAAMPI010000807">
    <property type="protein sequence ID" value="KAF4628476.1"/>
    <property type="molecule type" value="Genomic_DNA"/>
</dbReference>
<sequence>MNSEGIQVAKVTYTSTRKFSTTEFHSGKTCFLDTFDLPWPATTQDIIGTSGLIIYSSKNSEDGGLHWTIVLFSVPMNQMGVFSNSGVHVCDTTGFDGGPEVVELTASWMIHTTTSLEEATSTSTSPYTMTVKPASTPPSPTPSATSASSIVNVPTAESPTPSTTITNPKIVSVPATSSPMPIPQQEPQQSSAISTAPIIFTLFAGGSPITTSKVGSTTIYTTPPSGSRSPLSTLELLTTISSGGEILGTTTLSLTTISGLSTSPPSPTPTKPSDIILAISTFILLSTISSSGKAVSTAIVSSATLLQTVNWVESVSAISTLAIVSTLSSNGQAVGTSTVGWSTLSETDIVAGPTQEQSAGNGAIIASFAGVSADSTKMS</sequence>
<proteinExistence type="predicted"/>
<feature type="compositionally biased region" description="Polar residues" evidence="1">
    <location>
        <begin position="150"/>
        <end position="187"/>
    </location>
</feature>
<gene>
    <name evidence="2" type="ORF">G7Y89_g9675</name>
</gene>
<evidence type="ECO:0000313" key="3">
    <source>
        <dbReference type="Proteomes" id="UP000566819"/>
    </source>
</evidence>
<organism evidence="2 3">
    <name type="scientific">Cudoniella acicularis</name>
    <dbReference type="NCBI Taxonomy" id="354080"/>
    <lineage>
        <taxon>Eukaryota</taxon>
        <taxon>Fungi</taxon>
        <taxon>Dikarya</taxon>
        <taxon>Ascomycota</taxon>
        <taxon>Pezizomycotina</taxon>
        <taxon>Leotiomycetes</taxon>
        <taxon>Helotiales</taxon>
        <taxon>Tricladiaceae</taxon>
        <taxon>Cudoniella</taxon>
    </lineage>
</organism>
<name>A0A8H4RGV8_9HELO</name>
<comment type="caution">
    <text evidence="2">The sequence shown here is derived from an EMBL/GenBank/DDBJ whole genome shotgun (WGS) entry which is preliminary data.</text>
</comment>
<feature type="region of interest" description="Disordered" evidence="1">
    <location>
        <begin position="117"/>
        <end position="187"/>
    </location>
</feature>
<dbReference type="Proteomes" id="UP000566819">
    <property type="component" value="Unassembled WGS sequence"/>
</dbReference>
<evidence type="ECO:0000256" key="1">
    <source>
        <dbReference type="SAM" id="MobiDB-lite"/>
    </source>
</evidence>
<dbReference type="AlphaFoldDB" id="A0A8H4RGV8"/>